<protein>
    <recommendedName>
        <fullName evidence="6">Large ribosomal subunit protein bL33m</fullName>
    </recommendedName>
    <alternativeName>
        <fullName evidence="7">39S ribosomal protein L33, mitochondrial</fullName>
    </alternativeName>
</protein>
<evidence type="ECO:0000256" key="6">
    <source>
        <dbReference type="ARBA" id="ARBA00035275"/>
    </source>
</evidence>
<dbReference type="GO" id="GO:0006412">
    <property type="term" value="P:translation"/>
    <property type="evidence" value="ECO:0007669"/>
    <property type="project" value="InterPro"/>
</dbReference>
<dbReference type="OMA" id="FCFNIRR"/>
<reference evidence="8" key="3">
    <citation type="submission" date="2025-09" db="UniProtKB">
        <authorList>
            <consortium name="Ensembl"/>
        </authorList>
    </citation>
    <scope>IDENTIFICATION</scope>
</reference>
<dbReference type="Ensembl" id="ENSPMRT00000001315.1">
    <property type="protein sequence ID" value="ENSPMRP00000001243.1"/>
    <property type="gene ID" value="ENSPMRG00000000921.1"/>
</dbReference>
<dbReference type="GO" id="GO:0005739">
    <property type="term" value="C:mitochondrion"/>
    <property type="evidence" value="ECO:0007669"/>
    <property type="project" value="UniProtKB-SubCell"/>
</dbReference>
<organism evidence="8 9">
    <name type="scientific">Podarcis muralis</name>
    <name type="common">Wall lizard</name>
    <name type="synonym">Lacerta muralis</name>
    <dbReference type="NCBI Taxonomy" id="64176"/>
    <lineage>
        <taxon>Eukaryota</taxon>
        <taxon>Metazoa</taxon>
        <taxon>Chordata</taxon>
        <taxon>Craniata</taxon>
        <taxon>Vertebrata</taxon>
        <taxon>Euteleostomi</taxon>
        <taxon>Lepidosauria</taxon>
        <taxon>Squamata</taxon>
        <taxon>Bifurcata</taxon>
        <taxon>Unidentata</taxon>
        <taxon>Episquamata</taxon>
        <taxon>Laterata</taxon>
        <taxon>Lacertibaenia</taxon>
        <taxon>Lacertidae</taxon>
        <taxon>Podarcis</taxon>
    </lineage>
</organism>
<name>A0A670HNK7_PODMU</name>
<dbReference type="InterPro" id="IPR011332">
    <property type="entry name" value="Ribosomal_zn-bd"/>
</dbReference>
<dbReference type="InterPro" id="IPR038584">
    <property type="entry name" value="Ribosomal_bL33_sf"/>
</dbReference>
<dbReference type="Gene3D" id="2.20.28.120">
    <property type="entry name" value="Ribosomal protein L33"/>
    <property type="match status" value="1"/>
</dbReference>
<sequence length="68" mass="7888">KKLTSAIVPLFVYLSRYILVRMLSEAGTGFAFNMKRGRLEEKLVKLKYDPIGKKLGDLLLNKRAYRRV</sequence>
<evidence type="ECO:0000256" key="5">
    <source>
        <dbReference type="ARBA" id="ARBA00023274"/>
    </source>
</evidence>
<dbReference type="InterPro" id="IPR052008">
    <property type="entry name" value="Mitoribosomal_protein_bL33"/>
</dbReference>
<keyword evidence="5" id="KW-0687">Ribonucleoprotein</keyword>
<accession>A0A670HNK7</accession>
<dbReference type="PANTHER" id="PTHR47037:SF1">
    <property type="entry name" value="LARGE RIBOSOMAL SUBUNIT PROTEIN BL33M"/>
    <property type="match status" value="1"/>
</dbReference>
<evidence type="ECO:0000313" key="9">
    <source>
        <dbReference type="Proteomes" id="UP000472272"/>
    </source>
</evidence>
<evidence type="ECO:0000256" key="4">
    <source>
        <dbReference type="ARBA" id="ARBA00023128"/>
    </source>
</evidence>
<keyword evidence="9" id="KW-1185">Reference proteome</keyword>
<dbReference type="GO" id="GO:1990904">
    <property type="term" value="C:ribonucleoprotein complex"/>
    <property type="evidence" value="ECO:0007669"/>
    <property type="project" value="UniProtKB-KW"/>
</dbReference>
<keyword evidence="4" id="KW-0496">Mitochondrion</keyword>
<dbReference type="AlphaFoldDB" id="A0A670HNK7"/>
<evidence type="ECO:0000256" key="7">
    <source>
        <dbReference type="ARBA" id="ARBA00035436"/>
    </source>
</evidence>
<proteinExistence type="inferred from homology"/>
<dbReference type="GO" id="GO:0005840">
    <property type="term" value="C:ribosome"/>
    <property type="evidence" value="ECO:0007669"/>
    <property type="project" value="UniProtKB-KW"/>
</dbReference>
<comment type="similarity">
    <text evidence="2">Belongs to the bacterial ribosomal protein bL33 family.</text>
</comment>
<evidence type="ECO:0000256" key="3">
    <source>
        <dbReference type="ARBA" id="ARBA00022980"/>
    </source>
</evidence>
<dbReference type="Proteomes" id="UP000472272">
    <property type="component" value="Chromosome 3"/>
</dbReference>
<evidence type="ECO:0000256" key="1">
    <source>
        <dbReference type="ARBA" id="ARBA00004173"/>
    </source>
</evidence>
<dbReference type="SUPFAM" id="SSF57829">
    <property type="entry name" value="Zn-binding ribosomal proteins"/>
    <property type="match status" value="1"/>
</dbReference>
<evidence type="ECO:0000313" key="8">
    <source>
        <dbReference type="Ensembl" id="ENSPMRP00000001243.1"/>
    </source>
</evidence>
<comment type="subcellular location">
    <subcellularLocation>
        <location evidence="1">Mitochondrion</location>
    </subcellularLocation>
</comment>
<dbReference type="GeneTree" id="ENSGT01030000235232"/>
<dbReference type="PANTHER" id="PTHR47037">
    <property type="entry name" value="39S RIBOSOMAL PROTEIN L33, MITOCHONDRIAL"/>
    <property type="match status" value="1"/>
</dbReference>
<evidence type="ECO:0000256" key="2">
    <source>
        <dbReference type="ARBA" id="ARBA00007596"/>
    </source>
</evidence>
<reference evidence="8 9" key="1">
    <citation type="journal article" date="2019" name="Proc. Natl. Acad. Sci. U.S.A.">
        <title>Regulatory changes in pterin and carotenoid genes underlie balanced color polymorphisms in the wall lizard.</title>
        <authorList>
            <person name="Andrade P."/>
            <person name="Pinho C."/>
            <person name="Perez I de Lanuza G."/>
            <person name="Afonso S."/>
            <person name="Brejcha J."/>
            <person name="Rubin C.J."/>
            <person name="Wallerman O."/>
            <person name="Pereira P."/>
            <person name="Sabatino S.J."/>
            <person name="Bellati A."/>
            <person name="Pellitteri-Rosa D."/>
            <person name="Bosakova Z."/>
            <person name="Bunikis I."/>
            <person name="Carretero M.A."/>
            <person name="Feiner N."/>
            <person name="Marsik P."/>
            <person name="Pauperio F."/>
            <person name="Salvi D."/>
            <person name="Soler L."/>
            <person name="While G.M."/>
            <person name="Uller T."/>
            <person name="Font E."/>
            <person name="Andersson L."/>
            <person name="Carneiro M."/>
        </authorList>
    </citation>
    <scope>NUCLEOTIDE SEQUENCE</scope>
</reference>
<reference evidence="8" key="2">
    <citation type="submission" date="2025-08" db="UniProtKB">
        <authorList>
            <consortium name="Ensembl"/>
        </authorList>
    </citation>
    <scope>IDENTIFICATION</scope>
</reference>
<keyword evidence="3" id="KW-0689">Ribosomal protein</keyword>